<keyword evidence="2" id="KW-0285">Flavoprotein</keyword>
<evidence type="ECO:0000259" key="6">
    <source>
        <dbReference type="PROSITE" id="PS51387"/>
    </source>
</evidence>
<dbReference type="PANTHER" id="PTHR13878:SF91">
    <property type="entry name" value="FAD BINDING DOMAIN PROTEIN (AFU_ORTHOLOGUE AFUA_6G12070)-RELATED"/>
    <property type="match status" value="1"/>
</dbReference>
<name>A0AAD4CJW2_ASPNN</name>
<comment type="similarity">
    <text evidence="1">Belongs to the oxygen-dependent FAD-linked oxidoreductase family.</text>
</comment>
<dbReference type="Gene3D" id="3.30.465.10">
    <property type="match status" value="2"/>
</dbReference>
<keyword evidence="5" id="KW-0732">Signal</keyword>
<dbReference type="Pfam" id="PF01565">
    <property type="entry name" value="FAD_binding_4"/>
    <property type="match status" value="1"/>
</dbReference>
<evidence type="ECO:0000256" key="5">
    <source>
        <dbReference type="SAM" id="SignalP"/>
    </source>
</evidence>
<proteinExistence type="inferred from homology"/>
<feature type="chain" id="PRO_5042028952" description="FAD-binding PCMH-type domain-containing protein" evidence="5">
    <location>
        <begin position="17"/>
        <end position="575"/>
    </location>
</feature>
<keyword evidence="8" id="KW-1185">Reference proteome</keyword>
<dbReference type="InterPro" id="IPR012951">
    <property type="entry name" value="BBE"/>
</dbReference>
<evidence type="ECO:0000256" key="3">
    <source>
        <dbReference type="ARBA" id="ARBA00022827"/>
    </source>
</evidence>
<keyword evidence="4" id="KW-0560">Oxidoreductase</keyword>
<dbReference type="InterPro" id="IPR016164">
    <property type="entry name" value="FAD-linked_Oxase-like_C"/>
</dbReference>
<evidence type="ECO:0000313" key="7">
    <source>
        <dbReference type="EMBL" id="KAF9887632.1"/>
    </source>
</evidence>
<evidence type="ECO:0000256" key="4">
    <source>
        <dbReference type="ARBA" id="ARBA00023002"/>
    </source>
</evidence>
<sequence length="575" mass="62785">MHLAVLLASFATLLHASPVDHAGNSMRCKCTLADKCWPSSHLWMALNDTVDGHLIKTVPLGTPCHAPNYDAASCEILQRQWDYAPIHAADPASVMMPVFQNGSCDPFHPVDRPCTLGNMVEYTIKATKTEHIQAAVQFAATHHIRLVVKNTGHDFLGRSTGPAALGVWTHHLNWTTFIDDYHSPTYSGPAMKLGAGTQASQAYQAAHSHGYRIIGGTCPTVGLVGGYAQGGGHGALTSLYGLLADNVLEWEVVTAEGSLVRASSQENADLYWALCGGGAGTFGIVVSMTTKAFPDAPVTGGQLVFERTTDADFWDSVSVLQSAGAQNLVDSGAVLIVGVTNSTTNAYITAPAVDADTLQHQMQYITSHLDQRNISFSLAVQTDASYFDHFTRYFGPLPDGIWPVSHLMGSRLLPRSLFLSSSKNKQLQDIAQSITANNEWAISAVIVNARGIRTEKKPDTAVLPAWDRALMHYTVYSTWDWSSDAEMRARSDRLTEEIIPSLAELSPGSGIYANEANYRQDNWAEEFFGAHWRRLTMVKQRWDPQGVFYARLSPGAELWIEEDNGRLCQLQVTSS</sequence>
<dbReference type="EMBL" id="VCAU01000058">
    <property type="protein sequence ID" value="KAF9887632.1"/>
    <property type="molecule type" value="Genomic_DNA"/>
</dbReference>
<dbReference type="InterPro" id="IPR050432">
    <property type="entry name" value="FAD-linked_Oxidoreductases_BP"/>
</dbReference>
<dbReference type="AlphaFoldDB" id="A0AAD4CJW2"/>
<dbReference type="SUPFAM" id="SSF55103">
    <property type="entry name" value="FAD-linked oxidases, C-terminal domain"/>
    <property type="match status" value="1"/>
</dbReference>
<dbReference type="Pfam" id="PF08031">
    <property type="entry name" value="BBE"/>
    <property type="match status" value="1"/>
</dbReference>
<reference evidence="7" key="1">
    <citation type="journal article" date="2019" name="Beilstein J. Org. Chem.">
        <title>Nanangenines: drimane sesquiterpenoids as the dominant metabolite cohort of a novel Australian fungus, Aspergillus nanangensis.</title>
        <authorList>
            <person name="Lacey H.J."/>
            <person name="Gilchrist C.L.M."/>
            <person name="Crombie A."/>
            <person name="Kalaitzis J.A."/>
            <person name="Vuong D."/>
            <person name="Rutledge P.J."/>
            <person name="Turner P."/>
            <person name="Pitt J.I."/>
            <person name="Lacey E."/>
            <person name="Chooi Y.H."/>
            <person name="Piggott A.M."/>
        </authorList>
    </citation>
    <scope>NUCLEOTIDE SEQUENCE</scope>
    <source>
        <strain evidence="7">MST-FP2251</strain>
    </source>
</reference>
<evidence type="ECO:0000313" key="8">
    <source>
        <dbReference type="Proteomes" id="UP001194746"/>
    </source>
</evidence>
<dbReference type="PANTHER" id="PTHR13878">
    <property type="entry name" value="GULONOLACTONE OXIDASE"/>
    <property type="match status" value="1"/>
</dbReference>
<keyword evidence="3" id="KW-0274">FAD</keyword>
<feature type="domain" description="FAD-binding PCMH-type" evidence="6">
    <location>
        <begin position="115"/>
        <end position="295"/>
    </location>
</feature>
<dbReference type="GO" id="GO:0016491">
    <property type="term" value="F:oxidoreductase activity"/>
    <property type="evidence" value="ECO:0007669"/>
    <property type="project" value="UniProtKB-KW"/>
</dbReference>
<gene>
    <name evidence="7" type="ORF">FE257_009725</name>
</gene>
<dbReference type="SUPFAM" id="SSF56176">
    <property type="entry name" value="FAD-binding/transporter-associated domain-like"/>
    <property type="match status" value="1"/>
</dbReference>
<dbReference type="Proteomes" id="UP001194746">
    <property type="component" value="Unassembled WGS sequence"/>
</dbReference>
<dbReference type="InterPro" id="IPR036318">
    <property type="entry name" value="FAD-bd_PCMH-like_sf"/>
</dbReference>
<accession>A0AAD4CJW2</accession>
<protein>
    <recommendedName>
        <fullName evidence="6">FAD-binding PCMH-type domain-containing protein</fullName>
    </recommendedName>
</protein>
<comment type="caution">
    <text evidence="7">The sequence shown here is derived from an EMBL/GenBank/DDBJ whole genome shotgun (WGS) entry which is preliminary data.</text>
</comment>
<evidence type="ECO:0000256" key="1">
    <source>
        <dbReference type="ARBA" id="ARBA00005466"/>
    </source>
</evidence>
<reference evidence="7" key="2">
    <citation type="submission" date="2020-02" db="EMBL/GenBank/DDBJ databases">
        <authorList>
            <person name="Gilchrist C.L.M."/>
            <person name="Chooi Y.-H."/>
        </authorList>
    </citation>
    <scope>NUCLEOTIDE SEQUENCE</scope>
    <source>
        <strain evidence="7">MST-FP2251</strain>
    </source>
</reference>
<dbReference type="PROSITE" id="PS51387">
    <property type="entry name" value="FAD_PCMH"/>
    <property type="match status" value="1"/>
</dbReference>
<evidence type="ECO:0000256" key="2">
    <source>
        <dbReference type="ARBA" id="ARBA00022630"/>
    </source>
</evidence>
<dbReference type="InterPro" id="IPR016169">
    <property type="entry name" value="FAD-bd_PCMH_sub2"/>
</dbReference>
<dbReference type="GO" id="GO:0071949">
    <property type="term" value="F:FAD binding"/>
    <property type="evidence" value="ECO:0007669"/>
    <property type="project" value="InterPro"/>
</dbReference>
<dbReference type="InterPro" id="IPR016166">
    <property type="entry name" value="FAD-bd_PCMH"/>
</dbReference>
<feature type="signal peptide" evidence="5">
    <location>
        <begin position="1"/>
        <end position="16"/>
    </location>
</feature>
<organism evidence="7 8">
    <name type="scientific">Aspergillus nanangensis</name>
    <dbReference type="NCBI Taxonomy" id="2582783"/>
    <lineage>
        <taxon>Eukaryota</taxon>
        <taxon>Fungi</taxon>
        <taxon>Dikarya</taxon>
        <taxon>Ascomycota</taxon>
        <taxon>Pezizomycotina</taxon>
        <taxon>Eurotiomycetes</taxon>
        <taxon>Eurotiomycetidae</taxon>
        <taxon>Eurotiales</taxon>
        <taxon>Aspergillaceae</taxon>
        <taxon>Aspergillus</taxon>
        <taxon>Aspergillus subgen. Circumdati</taxon>
    </lineage>
</organism>
<dbReference type="InterPro" id="IPR006094">
    <property type="entry name" value="Oxid_FAD_bind_N"/>
</dbReference>